<name>A0AAD7P1S8_9AGAR</name>
<organism evidence="1 2">
    <name type="scientific">Mycena metata</name>
    <dbReference type="NCBI Taxonomy" id="1033252"/>
    <lineage>
        <taxon>Eukaryota</taxon>
        <taxon>Fungi</taxon>
        <taxon>Dikarya</taxon>
        <taxon>Basidiomycota</taxon>
        <taxon>Agaricomycotina</taxon>
        <taxon>Agaricomycetes</taxon>
        <taxon>Agaricomycetidae</taxon>
        <taxon>Agaricales</taxon>
        <taxon>Marasmiineae</taxon>
        <taxon>Mycenaceae</taxon>
        <taxon>Mycena</taxon>
    </lineage>
</organism>
<keyword evidence="2" id="KW-1185">Reference proteome</keyword>
<evidence type="ECO:0000313" key="2">
    <source>
        <dbReference type="Proteomes" id="UP001215598"/>
    </source>
</evidence>
<dbReference type="SUPFAM" id="SSF81383">
    <property type="entry name" value="F-box domain"/>
    <property type="match status" value="1"/>
</dbReference>
<dbReference type="InterPro" id="IPR036047">
    <property type="entry name" value="F-box-like_dom_sf"/>
</dbReference>
<dbReference type="EMBL" id="JARKIB010000002">
    <property type="protein sequence ID" value="KAJ7784077.1"/>
    <property type="molecule type" value="Genomic_DNA"/>
</dbReference>
<evidence type="ECO:0008006" key="3">
    <source>
        <dbReference type="Google" id="ProtNLM"/>
    </source>
</evidence>
<dbReference type="AlphaFoldDB" id="A0AAD7P1S8"/>
<gene>
    <name evidence="1" type="ORF">B0H16DRAFT_1296787</name>
</gene>
<evidence type="ECO:0000313" key="1">
    <source>
        <dbReference type="EMBL" id="KAJ7784077.1"/>
    </source>
</evidence>
<protein>
    <recommendedName>
        <fullName evidence="3">F-box domain-containing protein</fullName>
    </recommendedName>
</protein>
<feature type="non-terminal residue" evidence="1">
    <location>
        <position position="141"/>
    </location>
</feature>
<dbReference type="Proteomes" id="UP001215598">
    <property type="component" value="Unassembled WGS sequence"/>
</dbReference>
<accession>A0AAD7P1S8</accession>
<proteinExistence type="predicted"/>
<comment type="caution">
    <text evidence="1">The sequence shown here is derived from an EMBL/GenBank/DDBJ whole genome shotgun (WGS) entry which is preliminary data.</text>
</comment>
<reference evidence="1" key="1">
    <citation type="submission" date="2023-03" db="EMBL/GenBank/DDBJ databases">
        <title>Massive genome expansion in bonnet fungi (Mycena s.s.) driven by repeated elements and novel gene families across ecological guilds.</title>
        <authorList>
            <consortium name="Lawrence Berkeley National Laboratory"/>
            <person name="Harder C.B."/>
            <person name="Miyauchi S."/>
            <person name="Viragh M."/>
            <person name="Kuo A."/>
            <person name="Thoen E."/>
            <person name="Andreopoulos B."/>
            <person name="Lu D."/>
            <person name="Skrede I."/>
            <person name="Drula E."/>
            <person name="Henrissat B."/>
            <person name="Morin E."/>
            <person name="Kohler A."/>
            <person name="Barry K."/>
            <person name="LaButti K."/>
            <person name="Morin E."/>
            <person name="Salamov A."/>
            <person name="Lipzen A."/>
            <person name="Mereny Z."/>
            <person name="Hegedus B."/>
            <person name="Baldrian P."/>
            <person name="Stursova M."/>
            <person name="Weitz H."/>
            <person name="Taylor A."/>
            <person name="Grigoriev I.V."/>
            <person name="Nagy L.G."/>
            <person name="Martin F."/>
            <person name="Kauserud H."/>
        </authorList>
    </citation>
    <scope>NUCLEOTIDE SEQUENCE</scope>
    <source>
        <strain evidence="1">CBHHK182m</strain>
    </source>
</reference>
<sequence>MISHLRDLRNELAGLKVSVGQHRLLLEEAEQHDATIQAAVRVDGDLKNELAELKVSIARYSLLLKETEQRKAAVQAALDAYIFPVLTLPLEITTEIFLHYAFAVHEEDDRHGPRLSCRDILLLTTICRAWRRLALSVPGLW</sequence>